<evidence type="ECO:0000256" key="10">
    <source>
        <dbReference type="HAMAP-Rule" id="MF_00463"/>
    </source>
</evidence>
<dbReference type="PROSITE" id="PS00198">
    <property type="entry name" value="4FE4S_FER_1"/>
    <property type="match status" value="1"/>
</dbReference>
<evidence type="ECO:0000256" key="9">
    <source>
        <dbReference type="ARBA" id="ARBA00023136"/>
    </source>
</evidence>
<evidence type="ECO:0000256" key="7">
    <source>
        <dbReference type="ARBA" id="ARBA00023004"/>
    </source>
</evidence>
<evidence type="ECO:0000259" key="13">
    <source>
        <dbReference type="PROSITE" id="PS51656"/>
    </source>
</evidence>
<evidence type="ECO:0000256" key="1">
    <source>
        <dbReference type="ARBA" id="ARBA00022448"/>
    </source>
</evidence>
<dbReference type="GO" id="GO:0051539">
    <property type="term" value="F:4 iron, 4 sulfur cluster binding"/>
    <property type="evidence" value="ECO:0007669"/>
    <property type="project" value="UniProtKB-UniRule"/>
</dbReference>
<dbReference type="GO" id="GO:0009055">
    <property type="term" value="F:electron transfer activity"/>
    <property type="evidence" value="ECO:0007669"/>
    <property type="project" value="InterPro"/>
</dbReference>
<comment type="similarity">
    <text evidence="10">Belongs to the 4Fe4S bacterial-type ferredoxin family. RnfB subfamily.</text>
</comment>
<dbReference type="RefSeq" id="WP_214360290.1">
    <property type="nucleotide sequence ID" value="NZ_JAEKFT010000004.1"/>
</dbReference>
<feature type="binding site" evidence="10 11">
    <location>
        <position position="150"/>
    </location>
    <ligand>
        <name>[4Fe-4S] cluster</name>
        <dbReference type="ChEBI" id="CHEBI:49883"/>
        <label>2</label>
    </ligand>
</feature>
<dbReference type="HAMAP" id="MF_00463">
    <property type="entry name" value="RsxB_RnfB"/>
    <property type="match status" value="1"/>
</dbReference>
<comment type="subcellular location">
    <subcellularLocation>
        <location evidence="10">Cell inner membrane</location>
    </subcellularLocation>
</comment>
<keyword evidence="2 10" id="KW-0004">4Fe-4S</keyword>
<evidence type="ECO:0000256" key="5">
    <source>
        <dbReference type="ARBA" id="ARBA00022967"/>
    </source>
</evidence>
<comment type="function">
    <text evidence="10">Part of a membrane-bound complex that couples electron transfer with translocation of ions across the membrane.</text>
</comment>
<keyword evidence="5 10" id="KW-1278">Translocase</keyword>
<dbReference type="Proteomes" id="UP000694660">
    <property type="component" value="Unassembled WGS sequence"/>
</dbReference>
<evidence type="ECO:0000313" key="14">
    <source>
        <dbReference type="EMBL" id="MBT0960533.1"/>
    </source>
</evidence>
<evidence type="ECO:0000256" key="3">
    <source>
        <dbReference type="ARBA" id="ARBA00022723"/>
    </source>
</evidence>
<dbReference type="GO" id="GO:0005886">
    <property type="term" value="C:plasma membrane"/>
    <property type="evidence" value="ECO:0007669"/>
    <property type="project" value="UniProtKB-SubCell"/>
</dbReference>
<keyword evidence="15" id="KW-1185">Reference proteome</keyword>
<keyword evidence="4 10" id="KW-0677">Repeat</keyword>
<feature type="region of interest" description="Hydrophobic" evidence="10">
    <location>
        <begin position="1"/>
        <end position="23"/>
    </location>
</feature>
<dbReference type="NCBIfam" id="TIGR01944">
    <property type="entry name" value="rnfB"/>
    <property type="match status" value="1"/>
</dbReference>
<keyword evidence="6 10" id="KW-0249">Electron transport</keyword>
<dbReference type="Pfam" id="PF14697">
    <property type="entry name" value="Fer4_21"/>
    <property type="match status" value="1"/>
</dbReference>
<dbReference type="Pfam" id="PF04060">
    <property type="entry name" value="FeS"/>
    <property type="match status" value="1"/>
</dbReference>
<dbReference type="AlphaFoldDB" id="A0A944H6V3"/>
<dbReference type="PANTHER" id="PTHR43560">
    <property type="entry name" value="ION-TRANSLOCATING OXIDOREDUCTASE COMPLEX SUBUNIT B"/>
    <property type="match status" value="1"/>
</dbReference>
<dbReference type="InterPro" id="IPR017896">
    <property type="entry name" value="4Fe4S_Fe-S-bd"/>
</dbReference>
<comment type="caution">
    <text evidence="14">The sequence shown here is derived from an EMBL/GenBank/DDBJ whole genome shotgun (WGS) entry which is preliminary data.</text>
</comment>
<keyword evidence="3 10" id="KW-0479">Metal-binding</keyword>
<evidence type="ECO:0000256" key="2">
    <source>
        <dbReference type="ARBA" id="ARBA00022485"/>
    </source>
</evidence>
<keyword evidence="9 10" id="KW-0472">Membrane</keyword>
<dbReference type="InterPro" id="IPR017900">
    <property type="entry name" value="4Fe4S_Fe_S_CS"/>
</dbReference>
<feature type="domain" description="4Fe-4S ferredoxin-type" evidence="12">
    <location>
        <begin position="131"/>
        <end position="160"/>
    </location>
</feature>
<feature type="binding site" evidence="10 11">
    <location>
        <position position="46"/>
    </location>
    <ligand>
        <name>[4Fe-4S] cluster</name>
        <dbReference type="ChEBI" id="CHEBI:49883"/>
        <label>1</label>
    </ligand>
</feature>
<feature type="binding site" evidence="10 11">
    <location>
        <position position="143"/>
    </location>
    <ligand>
        <name>[4Fe-4S] cluster</name>
        <dbReference type="ChEBI" id="CHEBI:49883"/>
        <label>3</label>
    </ligand>
</feature>
<feature type="binding site" evidence="10 11">
    <location>
        <position position="71"/>
    </location>
    <ligand>
        <name>[4Fe-4S] cluster</name>
        <dbReference type="ChEBI" id="CHEBI:49883"/>
        <label>1</label>
    </ligand>
</feature>
<evidence type="ECO:0000256" key="6">
    <source>
        <dbReference type="ARBA" id="ARBA00022982"/>
    </source>
</evidence>
<keyword evidence="7 10" id="KW-0408">Iron</keyword>
<dbReference type="EC" id="7.-.-.-" evidence="10"/>
<evidence type="ECO:0000256" key="4">
    <source>
        <dbReference type="ARBA" id="ARBA00022737"/>
    </source>
</evidence>
<dbReference type="InterPro" id="IPR007202">
    <property type="entry name" value="4Fe-4S_dom"/>
</dbReference>
<feature type="binding site" evidence="10 11">
    <location>
        <position position="54"/>
    </location>
    <ligand>
        <name>[4Fe-4S] cluster</name>
        <dbReference type="ChEBI" id="CHEBI:49883"/>
        <label>1</label>
    </ligand>
</feature>
<dbReference type="InterPro" id="IPR050395">
    <property type="entry name" value="4Fe4S_Ferredoxin_RnfB"/>
</dbReference>
<keyword evidence="10" id="KW-1003">Cell membrane</keyword>
<keyword evidence="1 10" id="KW-0813">Transport</keyword>
<feature type="domain" description="4Fe-4S" evidence="13">
    <location>
        <begin position="29"/>
        <end position="88"/>
    </location>
</feature>
<protein>
    <recommendedName>
        <fullName evidence="10">Ion-translocating oxidoreductase complex subunit B</fullName>
        <ecNumber evidence="10">7.-.-.-</ecNumber>
    </recommendedName>
    <alternativeName>
        <fullName evidence="10">Rnf electron transport complex subunit B</fullName>
    </alternativeName>
</protein>
<dbReference type="EMBL" id="JAEKFT010000004">
    <property type="protein sequence ID" value="MBT0960533.1"/>
    <property type="molecule type" value="Genomic_DNA"/>
</dbReference>
<sequence>MLAAVSSLALLGAALGLLLGAASRWLRVEGNPIVDELTDMMPGSNCGQCGFPGCGKAAEAIIDGTAPPTCCPPGGKPLAAAIAAKLGLTLDLTTVADEGPKVAVVAEELCIGCCRCSKVCPTDAIIGAAKQIHNVMRDACTGCSNCIEKCPTDALAMRPTPITLQHWVMPKPALHYRGMPCA</sequence>
<evidence type="ECO:0000313" key="15">
    <source>
        <dbReference type="Proteomes" id="UP000694660"/>
    </source>
</evidence>
<feature type="domain" description="4Fe-4S ferredoxin-type" evidence="12">
    <location>
        <begin position="101"/>
        <end position="130"/>
    </location>
</feature>
<feature type="binding site" evidence="10 11">
    <location>
        <position position="110"/>
    </location>
    <ligand>
        <name>[4Fe-4S] cluster</name>
        <dbReference type="ChEBI" id="CHEBI:49883"/>
        <label>2</label>
    </ligand>
</feature>
<evidence type="ECO:0000256" key="8">
    <source>
        <dbReference type="ARBA" id="ARBA00023014"/>
    </source>
</evidence>
<accession>A0A944H6V3</accession>
<feature type="binding site" evidence="10 11">
    <location>
        <position position="120"/>
    </location>
    <ligand>
        <name>[4Fe-4S] cluster</name>
        <dbReference type="ChEBI" id="CHEBI:49883"/>
        <label>3</label>
    </ligand>
</feature>
<dbReference type="GO" id="GO:0046872">
    <property type="term" value="F:metal ion binding"/>
    <property type="evidence" value="ECO:0007669"/>
    <property type="project" value="UniProtKB-KW"/>
</dbReference>
<feature type="binding site" evidence="10 11">
    <location>
        <position position="49"/>
    </location>
    <ligand>
        <name>[4Fe-4S] cluster</name>
        <dbReference type="ChEBI" id="CHEBI:49883"/>
        <label>1</label>
    </ligand>
</feature>
<dbReference type="PIRSF" id="PIRSF005784">
    <property type="entry name" value="Elect_transpt_RnfB"/>
    <property type="match status" value="1"/>
</dbReference>
<dbReference type="InterPro" id="IPR016463">
    <property type="entry name" value="RnfB/RsxB_Proteobac"/>
</dbReference>
<gene>
    <name evidence="10" type="primary">rnfB</name>
    <name evidence="14" type="ORF">I8J34_05025</name>
</gene>
<comment type="cofactor">
    <cofactor evidence="10 11">
        <name>[4Fe-4S] cluster</name>
        <dbReference type="ChEBI" id="CHEBI:49883"/>
    </cofactor>
    <text evidence="10 11">Binds 3 [4Fe-4S] clusters.</text>
</comment>
<dbReference type="SUPFAM" id="SSF54862">
    <property type="entry name" value="4Fe-4S ferredoxins"/>
    <property type="match status" value="1"/>
</dbReference>
<comment type="subunit">
    <text evidence="10">The complex is composed of six subunits: RnfA, RnfB, RnfC, RnfD, RnfE and RnfG.</text>
</comment>
<evidence type="ECO:0000259" key="12">
    <source>
        <dbReference type="PROSITE" id="PS51379"/>
    </source>
</evidence>
<name>A0A944H6V3_DENI1</name>
<dbReference type="GO" id="GO:0022900">
    <property type="term" value="P:electron transport chain"/>
    <property type="evidence" value="ECO:0007669"/>
    <property type="project" value="UniProtKB-UniRule"/>
</dbReference>
<keyword evidence="8 10" id="KW-0411">Iron-sulfur</keyword>
<proteinExistence type="inferred from homology"/>
<reference evidence="15" key="1">
    <citation type="journal article" date="2022" name="ISME J.">
        <title>Genetic and phylogenetic analysis of dissimilatory iodate-reducing bacteria identifies potential niches across the world's oceans.</title>
        <authorList>
            <person name="Reyes-Umana V."/>
            <person name="Henning Z."/>
            <person name="Lee K."/>
            <person name="Barnum T.P."/>
            <person name="Coates J.D."/>
        </authorList>
    </citation>
    <scope>NUCLEOTIDE SEQUENCE [LARGE SCALE GENOMIC DNA]</scope>
    <source>
        <strain evidence="15">IR12</strain>
    </source>
</reference>
<feature type="binding site" evidence="10 11">
    <location>
        <position position="146"/>
    </location>
    <ligand>
        <name>[4Fe-4S] cluster</name>
        <dbReference type="ChEBI" id="CHEBI:49883"/>
        <label>3</label>
    </ligand>
</feature>
<organism evidence="14 15">
    <name type="scientific">Denitromonas iodatirespirans</name>
    <dbReference type="NCBI Taxonomy" id="2795389"/>
    <lineage>
        <taxon>Bacteria</taxon>
        <taxon>Pseudomonadati</taxon>
        <taxon>Pseudomonadota</taxon>
        <taxon>Betaproteobacteria</taxon>
        <taxon>Rhodocyclales</taxon>
        <taxon>Zoogloeaceae</taxon>
        <taxon>Denitromonas</taxon>
    </lineage>
</organism>
<dbReference type="PANTHER" id="PTHR43560:SF1">
    <property type="entry name" value="ION-TRANSLOCATING OXIDOREDUCTASE COMPLEX SUBUNIT B"/>
    <property type="match status" value="1"/>
</dbReference>
<feature type="binding site" evidence="10 11">
    <location>
        <position position="116"/>
    </location>
    <ligand>
        <name>[4Fe-4S] cluster</name>
        <dbReference type="ChEBI" id="CHEBI:49883"/>
        <label>2</label>
    </ligand>
</feature>
<dbReference type="PROSITE" id="PS51379">
    <property type="entry name" value="4FE4S_FER_2"/>
    <property type="match status" value="2"/>
</dbReference>
<dbReference type="InterPro" id="IPR010207">
    <property type="entry name" value="Elect_transpt_cplx_RnfB/RsxB"/>
</dbReference>
<keyword evidence="10" id="KW-0997">Cell inner membrane</keyword>
<feature type="binding site" evidence="10 11">
    <location>
        <position position="140"/>
    </location>
    <ligand>
        <name>[4Fe-4S] cluster</name>
        <dbReference type="ChEBI" id="CHEBI:49883"/>
        <label>3</label>
    </ligand>
</feature>
<dbReference type="Gene3D" id="3.30.70.20">
    <property type="match status" value="1"/>
</dbReference>
<evidence type="ECO:0000256" key="11">
    <source>
        <dbReference type="PIRSR" id="PIRSR005784-1"/>
    </source>
</evidence>
<dbReference type="Gene3D" id="1.10.15.40">
    <property type="entry name" value="Electron transport complex subunit B, putative Fe-S cluster"/>
    <property type="match status" value="1"/>
</dbReference>
<dbReference type="PROSITE" id="PS51656">
    <property type="entry name" value="4FE4S"/>
    <property type="match status" value="1"/>
</dbReference>
<comment type="caution">
    <text evidence="10">Lacks conserved residue(s) required for the propagation of feature annotation.</text>
</comment>
<feature type="binding site" evidence="10 11">
    <location>
        <position position="113"/>
    </location>
    <ligand>
        <name>[4Fe-4S] cluster</name>
        <dbReference type="ChEBI" id="CHEBI:49883"/>
        <label>2</label>
    </ligand>
</feature>